<dbReference type="InterPro" id="IPR029060">
    <property type="entry name" value="PIN-like_dom_sf"/>
</dbReference>
<organism evidence="2">
    <name type="scientific">uncultured Desulfobacterium sp</name>
    <dbReference type="NCBI Taxonomy" id="201089"/>
    <lineage>
        <taxon>Bacteria</taxon>
        <taxon>Pseudomonadati</taxon>
        <taxon>Thermodesulfobacteriota</taxon>
        <taxon>Desulfobacteria</taxon>
        <taxon>Desulfobacterales</taxon>
        <taxon>Desulfobacteriaceae</taxon>
        <taxon>Desulfobacterium</taxon>
        <taxon>environmental samples</taxon>
    </lineage>
</organism>
<accession>E1YB40</accession>
<dbReference type="Pfam" id="PF01850">
    <property type="entry name" value="PIN"/>
    <property type="match status" value="1"/>
</dbReference>
<reference evidence="2" key="1">
    <citation type="journal article" date="2011" name="Environ. Microbiol.">
        <title>Genomic insights into the metabolic potential of the polycyclic aromatic hydrocarbon degrading sulfate-reducing Deltaproteobacterium N47.</title>
        <authorList>
            <person name="Bergmann F."/>
            <person name="Selesi D."/>
            <person name="Weinmaier T."/>
            <person name="Tischler P."/>
            <person name="Rattei T."/>
            <person name="Meckenstock R.U."/>
        </authorList>
    </citation>
    <scope>NUCLEOTIDE SEQUENCE</scope>
</reference>
<dbReference type="InterPro" id="IPR002716">
    <property type="entry name" value="PIN_dom"/>
</dbReference>
<feature type="domain" description="PIN" evidence="1">
    <location>
        <begin position="10"/>
        <end position="119"/>
    </location>
</feature>
<sequence>MPKKSKIKLYLDTSVPSAYFDTSKPVRQLITQKWFENEALSYELYVSVITVEEIEKLTNETKKKGISELIVRYKMKILSFSEKAKELSDEYMNRGAIPKSEPQDASHIAIASINDLEALASWNFKHIVSINPIRKVHEINKKHNYAAIEIGSLEIFGGSKYGNI</sequence>
<dbReference type="EMBL" id="FR695867">
    <property type="protein sequence ID" value="CBX27881.1"/>
    <property type="molecule type" value="Genomic_DNA"/>
</dbReference>
<dbReference type="SUPFAM" id="SSF88723">
    <property type="entry name" value="PIN domain-like"/>
    <property type="match status" value="1"/>
</dbReference>
<name>E1YB40_9BACT</name>
<gene>
    <name evidence="2" type="ORF">N47_C19390</name>
</gene>
<dbReference type="Gene3D" id="3.40.50.1010">
    <property type="entry name" value="5'-nuclease"/>
    <property type="match status" value="1"/>
</dbReference>
<evidence type="ECO:0000313" key="2">
    <source>
        <dbReference type="EMBL" id="CBX27881.1"/>
    </source>
</evidence>
<protein>
    <recommendedName>
        <fullName evidence="1">PIN domain-containing protein</fullName>
    </recommendedName>
</protein>
<evidence type="ECO:0000259" key="1">
    <source>
        <dbReference type="Pfam" id="PF01850"/>
    </source>
</evidence>
<dbReference type="AlphaFoldDB" id="E1YB40"/>
<proteinExistence type="predicted"/>